<evidence type="ECO:0000256" key="2">
    <source>
        <dbReference type="SAM" id="Phobius"/>
    </source>
</evidence>
<keyword evidence="2" id="KW-0472">Membrane</keyword>
<feature type="region of interest" description="Disordered" evidence="1">
    <location>
        <begin position="1"/>
        <end position="42"/>
    </location>
</feature>
<dbReference type="AlphaFoldDB" id="A0A4R7JCI1"/>
<feature type="compositionally biased region" description="Basic and acidic residues" evidence="1">
    <location>
        <begin position="1"/>
        <end position="17"/>
    </location>
</feature>
<evidence type="ECO:0000256" key="1">
    <source>
        <dbReference type="SAM" id="MobiDB-lite"/>
    </source>
</evidence>
<organism evidence="3 4">
    <name type="scientific">Naumannella halotolerans</name>
    <dbReference type="NCBI Taxonomy" id="993414"/>
    <lineage>
        <taxon>Bacteria</taxon>
        <taxon>Bacillati</taxon>
        <taxon>Actinomycetota</taxon>
        <taxon>Actinomycetes</taxon>
        <taxon>Propionibacteriales</taxon>
        <taxon>Propionibacteriaceae</taxon>
        <taxon>Naumannella</taxon>
    </lineage>
</organism>
<proteinExistence type="predicted"/>
<protein>
    <submittedName>
        <fullName evidence="3">Uncharacterized protein</fullName>
    </submittedName>
</protein>
<dbReference type="OrthoDB" id="4445816at2"/>
<comment type="caution">
    <text evidence="3">The sequence shown here is derived from an EMBL/GenBank/DDBJ whole genome shotgun (WGS) entry which is preliminary data.</text>
</comment>
<name>A0A4R7JCI1_9ACTN</name>
<keyword evidence="2" id="KW-0812">Transmembrane</keyword>
<feature type="transmembrane region" description="Helical" evidence="2">
    <location>
        <begin position="54"/>
        <end position="76"/>
    </location>
</feature>
<keyword evidence="2" id="KW-1133">Transmembrane helix</keyword>
<accession>A0A4R7JCI1</accession>
<dbReference type="EMBL" id="SOAW01000001">
    <property type="protein sequence ID" value="TDT34169.1"/>
    <property type="molecule type" value="Genomic_DNA"/>
</dbReference>
<keyword evidence="4" id="KW-1185">Reference proteome</keyword>
<dbReference type="RefSeq" id="WP_133754582.1">
    <property type="nucleotide sequence ID" value="NZ_SOAW01000001.1"/>
</dbReference>
<dbReference type="Proteomes" id="UP000295371">
    <property type="component" value="Unassembled WGS sequence"/>
</dbReference>
<gene>
    <name evidence="3" type="ORF">CLV29_1824</name>
</gene>
<sequence length="348" mass="37661">MADECTDRQPPAERNWELLDEPTSGSRTAVREGSWKPQPVPRIRPRFTAADRRVGLVLAGLLAFVAVCGLTLPGLMGTTHPDYRAACASLPIEPVRALLGPDARAEGFSASTFHWQCGFASTSNAGFSSLTLTARYDRDDSHLEGAEPVEVAGTDRAGLVIDDSWAALWTLTDAIAYDIDLQGPVVSQPLSAQDLLAVGNAWVPRLTELGISQRDVRDAAGDPCRDVIARPVESAFDRPVVVSGIWQEVGTSSCTVYDALTVEPLTEITWDRDPAREVYDAALRPLPTDAPGLRGPYEGSSIPRGRRAIAHRDGVTVGVTFPDREFRDGRLPETLINSAARRIPPDLD</sequence>
<evidence type="ECO:0000313" key="4">
    <source>
        <dbReference type="Proteomes" id="UP000295371"/>
    </source>
</evidence>
<reference evidence="3 4" key="1">
    <citation type="submission" date="2019-03" db="EMBL/GenBank/DDBJ databases">
        <title>Genomic Encyclopedia of Archaeal and Bacterial Type Strains, Phase II (KMG-II): from individual species to whole genera.</title>
        <authorList>
            <person name="Goeker M."/>
        </authorList>
    </citation>
    <scope>NUCLEOTIDE SEQUENCE [LARGE SCALE GENOMIC DNA]</scope>
    <source>
        <strain evidence="3 4">DSM 24323</strain>
    </source>
</reference>
<evidence type="ECO:0000313" key="3">
    <source>
        <dbReference type="EMBL" id="TDT34169.1"/>
    </source>
</evidence>